<name>N6T609_DENPD</name>
<protein>
    <submittedName>
        <fullName evidence="2">Uncharacterized protein</fullName>
    </submittedName>
</protein>
<feature type="compositionally biased region" description="Basic and acidic residues" evidence="1">
    <location>
        <begin position="47"/>
        <end position="70"/>
    </location>
</feature>
<accession>N6T609</accession>
<dbReference type="HOGENOM" id="CLU_2760410_0_0_1"/>
<proteinExistence type="predicted"/>
<evidence type="ECO:0000313" key="2">
    <source>
        <dbReference type="EMBL" id="ENN75629.1"/>
    </source>
</evidence>
<dbReference type="EMBL" id="KB741007">
    <property type="protein sequence ID" value="ENN75629.1"/>
    <property type="molecule type" value="Genomic_DNA"/>
</dbReference>
<dbReference type="OMA" id="PQARHKE"/>
<organism evidence="2">
    <name type="scientific">Dendroctonus ponderosae</name>
    <name type="common">Mountain pine beetle</name>
    <dbReference type="NCBI Taxonomy" id="77166"/>
    <lineage>
        <taxon>Eukaryota</taxon>
        <taxon>Metazoa</taxon>
        <taxon>Ecdysozoa</taxon>
        <taxon>Arthropoda</taxon>
        <taxon>Hexapoda</taxon>
        <taxon>Insecta</taxon>
        <taxon>Pterygota</taxon>
        <taxon>Neoptera</taxon>
        <taxon>Endopterygota</taxon>
        <taxon>Coleoptera</taxon>
        <taxon>Polyphaga</taxon>
        <taxon>Cucujiformia</taxon>
        <taxon>Curculionidae</taxon>
        <taxon>Scolytinae</taxon>
        <taxon>Dendroctonus</taxon>
    </lineage>
</organism>
<dbReference type="AlphaFoldDB" id="N6T609"/>
<evidence type="ECO:0000256" key="1">
    <source>
        <dbReference type="SAM" id="MobiDB-lite"/>
    </source>
</evidence>
<gene>
    <name evidence="2" type="ORF">YQE_07807</name>
</gene>
<feature type="non-terminal residue" evidence="2">
    <location>
        <position position="1"/>
    </location>
</feature>
<reference evidence="2" key="1">
    <citation type="journal article" date="2013" name="Genome Biol.">
        <title>Draft genome of the mountain pine beetle, Dendroctonus ponderosae Hopkins, a major forest pest.</title>
        <authorList>
            <person name="Keeling C.I."/>
            <person name="Yuen M.M."/>
            <person name="Liao N.Y."/>
            <person name="Docking T.R."/>
            <person name="Chan S.K."/>
            <person name="Taylor G.A."/>
            <person name="Palmquist D.L."/>
            <person name="Jackman S.D."/>
            <person name="Nguyen A."/>
            <person name="Li M."/>
            <person name="Henderson H."/>
            <person name="Janes J.K."/>
            <person name="Zhao Y."/>
            <person name="Pandoh P."/>
            <person name="Moore R."/>
            <person name="Sperling F.A."/>
            <person name="Huber D.P."/>
            <person name="Birol I."/>
            <person name="Jones S.J."/>
            <person name="Bohlmann J."/>
        </authorList>
    </citation>
    <scope>NUCLEOTIDE SEQUENCE</scope>
</reference>
<feature type="region of interest" description="Disordered" evidence="1">
    <location>
        <begin position="19"/>
        <end position="70"/>
    </location>
</feature>
<dbReference type="OrthoDB" id="21182at2759"/>
<sequence length="70" mass="7653">MTSELRLFALYEVPSELSKAKSGSFTEPPSAVIAPSSVTHRLSPQARHKELTPATHDTGKDTQKLVEEDC</sequence>